<dbReference type="EMBL" id="BAAAFM010000008">
    <property type="protein sequence ID" value="GAA0211774.1"/>
    <property type="molecule type" value="Genomic_DNA"/>
</dbReference>
<sequence length="122" mass="13780">MSSCHYPEDDFDGVFHLVAENDNTIVGIGSFYPEECVGIDSAASYRLRGMATVSSIRGQGIGRNLLEEGIRQCRLRGAELLWCNARTSAVPFYRKLNFDIKGEEFMIDSIGPHFLMVYRYES</sequence>
<feature type="domain" description="N-acetyltransferase" evidence="1">
    <location>
        <begin position="1"/>
        <end position="121"/>
    </location>
</feature>
<organism evidence="2 3">
    <name type="scientific">Kangiella japonica</name>
    <dbReference type="NCBI Taxonomy" id="647384"/>
    <lineage>
        <taxon>Bacteria</taxon>
        <taxon>Pseudomonadati</taxon>
        <taxon>Pseudomonadota</taxon>
        <taxon>Gammaproteobacteria</taxon>
        <taxon>Kangiellales</taxon>
        <taxon>Kangiellaceae</taxon>
        <taxon>Kangiella</taxon>
    </lineage>
</organism>
<comment type="caution">
    <text evidence="2">The sequence shown here is derived from an EMBL/GenBank/DDBJ whole genome shotgun (WGS) entry which is preliminary data.</text>
</comment>
<protein>
    <recommendedName>
        <fullName evidence="1">N-acetyltransferase domain-containing protein</fullName>
    </recommendedName>
</protein>
<gene>
    <name evidence="2" type="ORF">GCM10009123_18760</name>
</gene>
<evidence type="ECO:0000259" key="1">
    <source>
        <dbReference type="PROSITE" id="PS51186"/>
    </source>
</evidence>
<proteinExistence type="predicted"/>
<dbReference type="SUPFAM" id="SSF55729">
    <property type="entry name" value="Acyl-CoA N-acyltransferases (Nat)"/>
    <property type="match status" value="1"/>
</dbReference>
<dbReference type="CDD" id="cd04301">
    <property type="entry name" value="NAT_SF"/>
    <property type="match status" value="1"/>
</dbReference>
<evidence type="ECO:0000313" key="3">
    <source>
        <dbReference type="Proteomes" id="UP001501221"/>
    </source>
</evidence>
<dbReference type="InterPro" id="IPR000182">
    <property type="entry name" value="GNAT_dom"/>
</dbReference>
<dbReference type="Gene3D" id="3.40.630.30">
    <property type="match status" value="1"/>
</dbReference>
<reference evidence="3" key="1">
    <citation type="journal article" date="2019" name="Int. J. Syst. Evol. Microbiol.">
        <title>The Global Catalogue of Microorganisms (GCM) 10K type strain sequencing project: providing services to taxonomists for standard genome sequencing and annotation.</title>
        <authorList>
            <consortium name="The Broad Institute Genomics Platform"/>
            <consortium name="The Broad Institute Genome Sequencing Center for Infectious Disease"/>
            <person name="Wu L."/>
            <person name="Ma J."/>
        </authorList>
    </citation>
    <scope>NUCLEOTIDE SEQUENCE [LARGE SCALE GENOMIC DNA]</scope>
    <source>
        <strain evidence="3">JCM 16211</strain>
    </source>
</reference>
<evidence type="ECO:0000313" key="2">
    <source>
        <dbReference type="EMBL" id="GAA0211774.1"/>
    </source>
</evidence>
<name>A0ABP3CP81_9GAMM</name>
<dbReference type="Proteomes" id="UP001501221">
    <property type="component" value="Unassembled WGS sequence"/>
</dbReference>
<dbReference type="Pfam" id="PF00583">
    <property type="entry name" value="Acetyltransf_1"/>
    <property type="match status" value="1"/>
</dbReference>
<dbReference type="InterPro" id="IPR016181">
    <property type="entry name" value="Acyl_CoA_acyltransferase"/>
</dbReference>
<accession>A0ABP3CP81</accession>
<dbReference type="PROSITE" id="PS51186">
    <property type="entry name" value="GNAT"/>
    <property type="match status" value="1"/>
</dbReference>
<keyword evidence="3" id="KW-1185">Reference proteome</keyword>